<dbReference type="Gene3D" id="1.10.357.10">
    <property type="entry name" value="Tetracycline Repressor, domain 2"/>
    <property type="match status" value="1"/>
</dbReference>
<comment type="caution">
    <text evidence="6">The sequence shown here is derived from an EMBL/GenBank/DDBJ whole genome shotgun (WGS) entry which is preliminary data.</text>
</comment>
<dbReference type="PANTHER" id="PTHR30055">
    <property type="entry name" value="HTH-TYPE TRANSCRIPTIONAL REGULATOR RUTR"/>
    <property type="match status" value="1"/>
</dbReference>
<evidence type="ECO:0000313" key="6">
    <source>
        <dbReference type="EMBL" id="MCM1983212.1"/>
    </source>
</evidence>
<keyword evidence="2 4" id="KW-0238">DNA-binding</keyword>
<dbReference type="Gene3D" id="1.10.10.60">
    <property type="entry name" value="Homeodomain-like"/>
    <property type="match status" value="1"/>
</dbReference>
<dbReference type="InterPro" id="IPR036271">
    <property type="entry name" value="Tet_transcr_reg_TetR-rel_C_sf"/>
</dbReference>
<evidence type="ECO:0000256" key="4">
    <source>
        <dbReference type="PROSITE-ProRule" id="PRU00335"/>
    </source>
</evidence>
<evidence type="ECO:0000259" key="5">
    <source>
        <dbReference type="PROSITE" id="PS50977"/>
    </source>
</evidence>
<proteinExistence type="predicted"/>
<dbReference type="InterPro" id="IPR001647">
    <property type="entry name" value="HTH_TetR"/>
</dbReference>
<gene>
    <name evidence="6" type="ORF">QQ91_0010300</name>
</gene>
<evidence type="ECO:0000256" key="3">
    <source>
        <dbReference type="ARBA" id="ARBA00023163"/>
    </source>
</evidence>
<dbReference type="GO" id="GO:0003677">
    <property type="term" value="F:DNA binding"/>
    <property type="evidence" value="ECO:0007669"/>
    <property type="project" value="UniProtKB-UniRule"/>
</dbReference>
<evidence type="ECO:0000256" key="2">
    <source>
        <dbReference type="ARBA" id="ARBA00023125"/>
    </source>
</evidence>
<evidence type="ECO:0000256" key="1">
    <source>
        <dbReference type="ARBA" id="ARBA00023015"/>
    </source>
</evidence>
<sequence length="191" mass="21022">MNNAKKKSPGRPRSTTSHQAILKAALELLSEVGFEAMSIEAIATRAGVGKTTIYRRYSSKDELVADAIESIREEVLIPDTGNLWSDVDTLIENAAQITLTPLGRQSVAMIISSASSNPGFAQIYWEKYLQPRRQSFAIVIERAKARNEVSTDLDAGLIFDAMSGIMLYALIFPPNESWTAYVRRALSLLLG</sequence>
<dbReference type="Proteomes" id="UP000031561">
    <property type="component" value="Unassembled WGS sequence"/>
</dbReference>
<accession>A0ABD4T3X4</accession>
<protein>
    <submittedName>
        <fullName evidence="6">TetR/AcrR family transcriptional regulator</fullName>
    </submittedName>
</protein>
<feature type="DNA-binding region" description="H-T-H motif" evidence="4">
    <location>
        <begin position="38"/>
        <end position="57"/>
    </location>
</feature>
<keyword evidence="1" id="KW-0805">Transcription regulation</keyword>
<keyword evidence="7" id="KW-1185">Reference proteome</keyword>
<dbReference type="Pfam" id="PF00440">
    <property type="entry name" value="TetR_N"/>
    <property type="match status" value="1"/>
</dbReference>
<dbReference type="EMBL" id="JTHE03000059">
    <property type="protein sequence ID" value="MCM1983212.1"/>
    <property type="molecule type" value="Genomic_DNA"/>
</dbReference>
<dbReference type="PANTHER" id="PTHR30055:SF148">
    <property type="entry name" value="TETR-FAMILY TRANSCRIPTIONAL REGULATOR"/>
    <property type="match status" value="1"/>
</dbReference>
<feature type="domain" description="HTH tetR-type" evidence="5">
    <location>
        <begin position="15"/>
        <end position="75"/>
    </location>
</feature>
<dbReference type="PRINTS" id="PR00455">
    <property type="entry name" value="HTHTETR"/>
</dbReference>
<dbReference type="GO" id="GO:0006355">
    <property type="term" value="P:regulation of DNA-templated transcription"/>
    <property type="evidence" value="ECO:0007669"/>
    <property type="project" value="UniProtKB-ARBA"/>
</dbReference>
<dbReference type="AlphaFoldDB" id="A0ABD4T3X4"/>
<dbReference type="InterPro" id="IPR050109">
    <property type="entry name" value="HTH-type_TetR-like_transc_reg"/>
</dbReference>
<dbReference type="PROSITE" id="PS50977">
    <property type="entry name" value="HTH_TETR_2"/>
    <property type="match status" value="1"/>
</dbReference>
<name>A0ABD4T3X4_9CYAN</name>
<dbReference type="SUPFAM" id="SSF48498">
    <property type="entry name" value="Tetracyclin repressor-like, C-terminal domain"/>
    <property type="match status" value="1"/>
</dbReference>
<organism evidence="6 7">
    <name type="scientific">Lyngbya confervoides BDU141951</name>
    <dbReference type="NCBI Taxonomy" id="1574623"/>
    <lineage>
        <taxon>Bacteria</taxon>
        <taxon>Bacillati</taxon>
        <taxon>Cyanobacteriota</taxon>
        <taxon>Cyanophyceae</taxon>
        <taxon>Oscillatoriophycideae</taxon>
        <taxon>Oscillatoriales</taxon>
        <taxon>Microcoleaceae</taxon>
        <taxon>Lyngbya</taxon>
    </lineage>
</organism>
<dbReference type="InterPro" id="IPR009057">
    <property type="entry name" value="Homeodomain-like_sf"/>
</dbReference>
<dbReference type="SUPFAM" id="SSF46689">
    <property type="entry name" value="Homeodomain-like"/>
    <property type="match status" value="1"/>
</dbReference>
<dbReference type="Pfam" id="PF16859">
    <property type="entry name" value="TetR_C_11"/>
    <property type="match status" value="1"/>
</dbReference>
<dbReference type="RefSeq" id="WP_166282128.1">
    <property type="nucleotide sequence ID" value="NZ_JTHE03000059.1"/>
</dbReference>
<evidence type="ECO:0000313" key="7">
    <source>
        <dbReference type="Proteomes" id="UP000031561"/>
    </source>
</evidence>
<dbReference type="InterPro" id="IPR011075">
    <property type="entry name" value="TetR_C"/>
</dbReference>
<reference evidence="6 7" key="1">
    <citation type="journal article" date="2015" name="Genome Announc.">
        <title>Draft Genome Sequence of Filamentous Marine Cyanobacterium Lyngbya confervoides Strain BDU141951.</title>
        <authorList>
            <person name="Chandrababunaidu M.M."/>
            <person name="Sen D."/>
            <person name="Tripathy S."/>
        </authorList>
    </citation>
    <scope>NUCLEOTIDE SEQUENCE [LARGE SCALE GENOMIC DNA]</scope>
    <source>
        <strain evidence="6 7">BDU141951</strain>
    </source>
</reference>
<keyword evidence="3" id="KW-0804">Transcription</keyword>